<evidence type="ECO:0000313" key="2">
    <source>
        <dbReference type="EMBL" id="EEV88764.1"/>
    </source>
</evidence>
<protein>
    <submittedName>
        <fullName evidence="2">Uncharacterized protein</fullName>
    </submittedName>
</protein>
<sequence>GEGVDNAAYEMKFRFFNRLLPSPQPLSRPTDEQCLSHRERG</sequence>
<feature type="non-terminal residue" evidence="2">
    <location>
        <position position="1"/>
    </location>
</feature>
<dbReference type="AlphaFoldDB" id="C8N991"/>
<gene>
    <name evidence="2" type="ORF">HMPREF0198_1069</name>
</gene>
<organism evidence="2 3">
    <name type="scientific">Cardiobacterium hominis (strain ATCC 15826 / DSM 8339 / NCTC 10426 / 6573)</name>
    <dbReference type="NCBI Taxonomy" id="638300"/>
    <lineage>
        <taxon>Bacteria</taxon>
        <taxon>Pseudomonadati</taxon>
        <taxon>Pseudomonadota</taxon>
        <taxon>Gammaproteobacteria</taxon>
        <taxon>Cardiobacteriales</taxon>
        <taxon>Cardiobacteriaceae</taxon>
        <taxon>Cardiobacterium</taxon>
    </lineage>
</organism>
<evidence type="ECO:0000256" key="1">
    <source>
        <dbReference type="SAM" id="MobiDB-lite"/>
    </source>
</evidence>
<accession>C8N991</accession>
<proteinExistence type="predicted"/>
<dbReference type="Proteomes" id="UP000004870">
    <property type="component" value="Unassembled WGS sequence"/>
</dbReference>
<name>C8N991_CARH6</name>
<keyword evidence="3" id="KW-1185">Reference proteome</keyword>
<feature type="compositionally biased region" description="Basic and acidic residues" evidence="1">
    <location>
        <begin position="29"/>
        <end position="41"/>
    </location>
</feature>
<evidence type="ECO:0000313" key="3">
    <source>
        <dbReference type="Proteomes" id="UP000004870"/>
    </source>
</evidence>
<reference evidence="2 3" key="1">
    <citation type="submission" date="2009-08" db="EMBL/GenBank/DDBJ databases">
        <authorList>
            <person name="Qin X."/>
            <person name="Bachman B."/>
            <person name="Battles P."/>
            <person name="Bell A."/>
            <person name="Bess C."/>
            <person name="Bickham C."/>
            <person name="Chaboub L."/>
            <person name="Chen D."/>
            <person name="Coyle M."/>
            <person name="Deiros D.R."/>
            <person name="Dinh H."/>
            <person name="Forbes L."/>
            <person name="Fowler G."/>
            <person name="Francisco L."/>
            <person name="Fu Q."/>
            <person name="Gubbala S."/>
            <person name="Hale W."/>
            <person name="Han Y."/>
            <person name="Hemphill L."/>
            <person name="Highlander S.K."/>
            <person name="Hirani K."/>
            <person name="Hogues M."/>
            <person name="Jackson L."/>
            <person name="Jakkamsetti A."/>
            <person name="Javaid M."/>
            <person name="Jiang H."/>
            <person name="Korchina V."/>
            <person name="Kovar C."/>
            <person name="Lara F."/>
            <person name="Lee S."/>
            <person name="Mata R."/>
            <person name="Mathew T."/>
            <person name="Moen C."/>
            <person name="Morales K."/>
            <person name="Munidasa M."/>
            <person name="Nazareth L."/>
            <person name="Ngo R."/>
            <person name="Nguyen L."/>
            <person name="Okwuonu G."/>
            <person name="Ongeri F."/>
            <person name="Patil S."/>
            <person name="Petrosino J."/>
            <person name="Pham C."/>
            <person name="Pham P."/>
            <person name="Pu L.-L."/>
            <person name="Puazo M."/>
            <person name="Raj R."/>
            <person name="Reid J."/>
            <person name="Rouhana J."/>
            <person name="Saada N."/>
            <person name="Shang Y."/>
            <person name="Simmons D."/>
            <person name="Thornton R."/>
            <person name="Warren J."/>
            <person name="Weissenberger G."/>
            <person name="Zhang J."/>
            <person name="Zhang L."/>
            <person name="Zhou C."/>
            <person name="Zhu D."/>
            <person name="Muzny D."/>
            <person name="Worley K."/>
            <person name="Gibbs R."/>
        </authorList>
    </citation>
    <scope>NUCLEOTIDE SEQUENCE [LARGE SCALE GENOMIC DNA]</scope>
    <source>
        <strain evidence="3">ATCC 15826 / DSM 8339 / NCTC 10426 / 6573</strain>
    </source>
</reference>
<feature type="region of interest" description="Disordered" evidence="1">
    <location>
        <begin position="20"/>
        <end position="41"/>
    </location>
</feature>
<dbReference type="HOGENOM" id="CLU_3261914_0_0_6"/>
<dbReference type="EMBL" id="ACKY01000056">
    <property type="protein sequence ID" value="EEV88764.1"/>
    <property type="molecule type" value="Genomic_DNA"/>
</dbReference>
<comment type="caution">
    <text evidence="2">The sequence shown here is derived from an EMBL/GenBank/DDBJ whole genome shotgun (WGS) entry which is preliminary data.</text>
</comment>